<evidence type="ECO:0000259" key="4">
    <source>
        <dbReference type="PROSITE" id="PS50144"/>
    </source>
</evidence>
<dbReference type="SMART" id="SM00061">
    <property type="entry name" value="MATH"/>
    <property type="match status" value="1"/>
</dbReference>
<dbReference type="PROSITE" id="PS50144">
    <property type="entry name" value="MATH"/>
    <property type="match status" value="1"/>
</dbReference>
<evidence type="ECO:0000259" key="3">
    <source>
        <dbReference type="PROSITE" id="PS50097"/>
    </source>
</evidence>
<gene>
    <name evidence="5" type="ORF">CTI12_AA145560</name>
</gene>
<feature type="region of interest" description="Disordered" evidence="2">
    <location>
        <begin position="500"/>
        <end position="525"/>
    </location>
</feature>
<dbReference type="OrthoDB" id="1660694at2759"/>
<organism evidence="5 6">
    <name type="scientific">Artemisia annua</name>
    <name type="common">Sweet wormwood</name>
    <dbReference type="NCBI Taxonomy" id="35608"/>
    <lineage>
        <taxon>Eukaryota</taxon>
        <taxon>Viridiplantae</taxon>
        <taxon>Streptophyta</taxon>
        <taxon>Embryophyta</taxon>
        <taxon>Tracheophyta</taxon>
        <taxon>Spermatophyta</taxon>
        <taxon>Magnoliopsida</taxon>
        <taxon>eudicotyledons</taxon>
        <taxon>Gunneridae</taxon>
        <taxon>Pentapetalae</taxon>
        <taxon>asterids</taxon>
        <taxon>campanulids</taxon>
        <taxon>Asterales</taxon>
        <taxon>Asteraceae</taxon>
        <taxon>Asteroideae</taxon>
        <taxon>Anthemideae</taxon>
        <taxon>Artemisiinae</taxon>
        <taxon>Artemisia</taxon>
    </lineage>
</organism>
<dbReference type="InterPro" id="IPR045005">
    <property type="entry name" value="BPM1-6"/>
</dbReference>
<dbReference type="CDD" id="cd00121">
    <property type="entry name" value="MATH"/>
    <property type="match status" value="1"/>
</dbReference>
<feature type="domain" description="BTB" evidence="3">
    <location>
        <begin position="288"/>
        <end position="355"/>
    </location>
</feature>
<dbReference type="PANTHER" id="PTHR26379">
    <property type="entry name" value="BTB/POZ AND MATH DOMAIN-CONTAINING PROTEIN 1"/>
    <property type="match status" value="1"/>
</dbReference>
<reference evidence="5 6" key="1">
    <citation type="journal article" date="2018" name="Mol. Plant">
        <title>The genome of Artemisia annua provides insight into the evolution of Asteraceae family and artemisinin biosynthesis.</title>
        <authorList>
            <person name="Shen Q."/>
            <person name="Zhang L."/>
            <person name="Liao Z."/>
            <person name="Wang S."/>
            <person name="Yan T."/>
            <person name="Shi P."/>
            <person name="Liu M."/>
            <person name="Fu X."/>
            <person name="Pan Q."/>
            <person name="Wang Y."/>
            <person name="Lv Z."/>
            <person name="Lu X."/>
            <person name="Zhang F."/>
            <person name="Jiang W."/>
            <person name="Ma Y."/>
            <person name="Chen M."/>
            <person name="Hao X."/>
            <person name="Li L."/>
            <person name="Tang Y."/>
            <person name="Lv G."/>
            <person name="Zhou Y."/>
            <person name="Sun X."/>
            <person name="Brodelius P.E."/>
            <person name="Rose J.K.C."/>
            <person name="Tang K."/>
        </authorList>
    </citation>
    <scope>NUCLEOTIDE SEQUENCE [LARGE SCALE GENOMIC DNA]</scope>
    <source>
        <strain evidence="6">cv. Huhao1</strain>
        <tissue evidence="5">Leaf</tissue>
    </source>
</reference>
<dbReference type="Gene3D" id="3.30.710.10">
    <property type="entry name" value="Potassium Channel Kv1.1, Chain A"/>
    <property type="match status" value="2"/>
</dbReference>
<dbReference type="EMBL" id="PKPP01001090">
    <property type="protein sequence ID" value="PWA85757.1"/>
    <property type="molecule type" value="Genomic_DNA"/>
</dbReference>
<comment type="pathway">
    <text evidence="1">Protein modification; protein ubiquitination.</text>
</comment>
<dbReference type="SUPFAM" id="SSF54695">
    <property type="entry name" value="POZ domain"/>
    <property type="match status" value="2"/>
</dbReference>
<dbReference type="Proteomes" id="UP000245207">
    <property type="component" value="Unassembled WGS sequence"/>
</dbReference>
<dbReference type="InterPro" id="IPR002083">
    <property type="entry name" value="MATH/TRAF_dom"/>
</dbReference>
<dbReference type="SMART" id="SM00225">
    <property type="entry name" value="BTB"/>
    <property type="match status" value="2"/>
</dbReference>
<dbReference type="PANTHER" id="PTHR26379:SF293">
    <property type="entry name" value="BTB_POZ AND MATH DOMAIN-CONTAINING PROTEIN 3"/>
    <property type="match status" value="1"/>
</dbReference>
<keyword evidence="6" id="KW-1185">Reference proteome</keyword>
<sequence>MPTTIDGFHQFNVNEYSRLKEMDVRSYISSDTFAVGGYDWAIFFYPHGDKADTEYVSVFLGLTNDCEEALASYELTLLDQSGKGSHYVNSSGGRIYENLDDWRTMWGYRLFMKKLSLESSDYLKDDSLSFCCTVRVVHGWKIPKKLITNIPPPPSGMLEKDFKYLLDSETGSDIVFNVKDYTFKAHKVILAARSPVFKAQFYGLLGNPALEEVELMDIEPSVFKALLSFIYSDKLPDSQEFTGSMSHMLEFFLHGWNIPKKLITNIPPPPSGMLEKDFKYLLDSETGCDIVFNVKDYTFKAHKVILAARSPVFKAQFYGLLGNPALEEVELMDIEPSVFKALLSFIYSDKLPDSQEFTGSMSHMIQHLLVAADRYGLDGLKQLCEAKLCETLNVDMVLTTLTIAHDHNFSQLKTICMDFAKEHFTGVSRPKGCKYIEMARPQLKRELLEHIKSKYYVGTLPFRQRGLITRIGIRQHNVIQGAFGKFARYELLSSTGTEVGTRMGTGTGSGKRQHPTIQETALGNS</sequence>
<evidence type="ECO:0000256" key="2">
    <source>
        <dbReference type="SAM" id="MobiDB-lite"/>
    </source>
</evidence>
<dbReference type="InterPro" id="IPR008974">
    <property type="entry name" value="TRAF-like"/>
</dbReference>
<feature type="domain" description="BTB" evidence="3">
    <location>
        <begin position="172"/>
        <end position="239"/>
    </location>
</feature>
<feature type="domain" description="MATH" evidence="4">
    <location>
        <begin position="6"/>
        <end position="134"/>
    </location>
</feature>
<accession>A0A2U1PJ99</accession>
<dbReference type="CDD" id="cd18280">
    <property type="entry name" value="BTB_POZ_BPM_plant"/>
    <property type="match status" value="1"/>
</dbReference>
<dbReference type="InterPro" id="IPR000210">
    <property type="entry name" value="BTB/POZ_dom"/>
</dbReference>
<evidence type="ECO:0000313" key="6">
    <source>
        <dbReference type="Proteomes" id="UP000245207"/>
    </source>
</evidence>
<dbReference type="STRING" id="35608.A0A2U1PJ99"/>
<dbReference type="GO" id="GO:0016567">
    <property type="term" value="P:protein ubiquitination"/>
    <property type="evidence" value="ECO:0007669"/>
    <property type="project" value="InterPro"/>
</dbReference>
<protein>
    <submittedName>
        <fullName evidence="5">BTB/POZ and MATH domain-containing protein 3</fullName>
    </submittedName>
</protein>
<dbReference type="AlphaFoldDB" id="A0A2U1PJ99"/>
<dbReference type="InterPro" id="IPR011333">
    <property type="entry name" value="SKP1/BTB/POZ_sf"/>
</dbReference>
<evidence type="ECO:0000313" key="5">
    <source>
        <dbReference type="EMBL" id="PWA85757.1"/>
    </source>
</evidence>
<evidence type="ECO:0000256" key="1">
    <source>
        <dbReference type="ARBA" id="ARBA00004906"/>
    </source>
</evidence>
<dbReference type="PROSITE" id="PS50097">
    <property type="entry name" value="BTB"/>
    <property type="match status" value="2"/>
</dbReference>
<dbReference type="Gene3D" id="2.60.210.10">
    <property type="entry name" value="Apoptosis, Tumor Necrosis Factor Receptor Associated Protein 2, Chain A"/>
    <property type="match status" value="1"/>
</dbReference>
<dbReference type="Pfam" id="PF00651">
    <property type="entry name" value="BTB"/>
    <property type="match status" value="2"/>
</dbReference>
<dbReference type="SUPFAM" id="SSF49599">
    <property type="entry name" value="TRAF domain-like"/>
    <property type="match status" value="1"/>
</dbReference>
<dbReference type="Pfam" id="PF22486">
    <property type="entry name" value="MATH_2"/>
    <property type="match status" value="1"/>
</dbReference>
<name>A0A2U1PJ99_ARTAN</name>
<comment type="caution">
    <text evidence="5">The sequence shown here is derived from an EMBL/GenBank/DDBJ whole genome shotgun (WGS) entry which is preliminary data.</text>
</comment>
<proteinExistence type="predicted"/>
<feature type="compositionally biased region" description="Polar residues" evidence="2">
    <location>
        <begin position="515"/>
        <end position="525"/>
    </location>
</feature>